<dbReference type="InterPro" id="IPR029071">
    <property type="entry name" value="Ubiquitin-like_domsf"/>
</dbReference>
<organism evidence="2 3">
    <name type="scientific">Plectus sambesii</name>
    <dbReference type="NCBI Taxonomy" id="2011161"/>
    <lineage>
        <taxon>Eukaryota</taxon>
        <taxon>Metazoa</taxon>
        <taxon>Ecdysozoa</taxon>
        <taxon>Nematoda</taxon>
        <taxon>Chromadorea</taxon>
        <taxon>Plectida</taxon>
        <taxon>Plectina</taxon>
        <taxon>Plectoidea</taxon>
        <taxon>Plectidae</taxon>
        <taxon>Plectus</taxon>
    </lineage>
</organism>
<reference evidence="3" key="1">
    <citation type="submission" date="2022-11" db="UniProtKB">
        <authorList>
            <consortium name="WormBaseParasite"/>
        </authorList>
    </citation>
    <scope>IDENTIFICATION</scope>
</reference>
<dbReference type="InterPro" id="IPR046995">
    <property type="entry name" value="RGS10/12/14-like"/>
</dbReference>
<keyword evidence="2" id="KW-1185">Reference proteome</keyword>
<protein>
    <submittedName>
        <fullName evidence="3">Uncharacterized protein</fullName>
    </submittedName>
</protein>
<evidence type="ECO:0000313" key="3">
    <source>
        <dbReference type="WBParaSite" id="PSAMB.scaffold11696size3186.g34334.t1"/>
    </source>
</evidence>
<dbReference type="PANTHER" id="PTHR45945:SF3">
    <property type="entry name" value="REGULATOR OF G-PROTEIN SIGNALING LOCO"/>
    <property type="match status" value="1"/>
</dbReference>
<dbReference type="GO" id="GO:0005096">
    <property type="term" value="F:GTPase activator activity"/>
    <property type="evidence" value="ECO:0007669"/>
    <property type="project" value="InterPro"/>
</dbReference>
<feature type="compositionally biased region" description="Polar residues" evidence="1">
    <location>
        <begin position="1"/>
        <end position="15"/>
    </location>
</feature>
<proteinExistence type="predicted"/>
<dbReference type="PANTHER" id="PTHR45945">
    <property type="entry name" value="REGULATOR OF G-PROTEIN SIGNALING LOCO"/>
    <property type="match status" value="1"/>
</dbReference>
<sequence length="295" mass="31593">FAYSPQLSQASTSGSRPDVVPESEPPQASSPNRARNCDNVGATDRTERFCSLRTADGAFEKIALRDPQESVAKWTRTMAASRGLSTTGTEAVDDQTGVLIDPARQAMDALGNRSVRLEAAVLFRVELAASTSTERKLVAVKAKHGAPAGAVLRPVLTKYGVDLDKVVVCFAGSNEFLPHSESISKADKRKLIIMSPLEFQDYINTPRVDMLAQSCPTSSFNTPTPSPTADWTIPYHPLGDVCVAELPLDEAGSRSKHSAVRSLSSHAKSDHPSGLGGMLKFVRKASHSTKDDSVA</sequence>
<dbReference type="Gene3D" id="3.10.20.90">
    <property type="entry name" value="Phosphatidylinositol 3-kinase Catalytic Subunit, Chain A, domain 1"/>
    <property type="match status" value="1"/>
</dbReference>
<dbReference type="GO" id="GO:0005634">
    <property type="term" value="C:nucleus"/>
    <property type="evidence" value="ECO:0007669"/>
    <property type="project" value="TreeGrafter"/>
</dbReference>
<feature type="region of interest" description="Disordered" evidence="1">
    <location>
        <begin position="1"/>
        <end position="40"/>
    </location>
</feature>
<dbReference type="GO" id="GO:0005886">
    <property type="term" value="C:plasma membrane"/>
    <property type="evidence" value="ECO:0007669"/>
    <property type="project" value="TreeGrafter"/>
</dbReference>
<evidence type="ECO:0000313" key="2">
    <source>
        <dbReference type="Proteomes" id="UP000887566"/>
    </source>
</evidence>
<name>A0A914URS7_9BILA</name>
<dbReference type="GO" id="GO:0008277">
    <property type="term" value="P:regulation of G protein-coupled receptor signaling pathway"/>
    <property type="evidence" value="ECO:0007669"/>
    <property type="project" value="TreeGrafter"/>
</dbReference>
<dbReference type="SUPFAM" id="SSF54236">
    <property type="entry name" value="Ubiquitin-like"/>
    <property type="match status" value="1"/>
</dbReference>
<feature type="region of interest" description="Disordered" evidence="1">
    <location>
        <begin position="255"/>
        <end position="277"/>
    </location>
</feature>
<dbReference type="GO" id="GO:0005737">
    <property type="term" value="C:cytoplasm"/>
    <property type="evidence" value="ECO:0007669"/>
    <property type="project" value="TreeGrafter"/>
</dbReference>
<dbReference type="Proteomes" id="UP000887566">
    <property type="component" value="Unplaced"/>
</dbReference>
<accession>A0A914URS7</accession>
<evidence type="ECO:0000256" key="1">
    <source>
        <dbReference type="SAM" id="MobiDB-lite"/>
    </source>
</evidence>
<dbReference type="AlphaFoldDB" id="A0A914URS7"/>
<dbReference type="WBParaSite" id="PSAMB.scaffold11696size3186.g34334.t1">
    <property type="protein sequence ID" value="PSAMB.scaffold11696size3186.g34334.t1"/>
    <property type="gene ID" value="PSAMB.scaffold11696size3186.g34334"/>
</dbReference>